<dbReference type="InterPro" id="IPR050238">
    <property type="entry name" value="DNA_Rep/Repair_Clamp_Loader"/>
</dbReference>
<evidence type="ECO:0000313" key="2">
    <source>
        <dbReference type="EMBL" id="AOY55683.1"/>
    </source>
</evidence>
<proteinExistence type="predicted"/>
<dbReference type="RefSeq" id="WP_070954194.1">
    <property type="nucleotide sequence ID" value="NZ_CP015208.1"/>
</dbReference>
<organism evidence="2 3">
    <name type="scientific">Candidatus Rhodoluna planktonica</name>
    <dbReference type="NCBI Taxonomy" id="535712"/>
    <lineage>
        <taxon>Bacteria</taxon>
        <taxon>Bacillati</taxon>
        <taxon>Actinomycetota</taxon>
        <taxon>Actinomycetes</taxon>
        <taxon>Micrococcales</taxon>
        <taxon>Microbacteriaceae</taxon>
        <taxon>Luna cluster</taxon>
        <taxon>Luna-1 subcluster</taxon>
        <taxon>Rhodoluna</taxon>
    </lineage>
</organism>
<keyword evidence="3" id="KW-1185">Reference proteome</keyword>
<protein>
    <submittedName>
        <fullName evidence="2">DNA polymerase III subunit delta</fullName>
    </submittedName>
</protein>
<dbReference type="PANTHER" id="PTHR11669">
    <property type="entry name" value="REPLICATION FACTOR C / DNA POLYMERASE III GAMMA-TAU SUBUNIT"/>
    <property type="match status" value="1"/>
</dbReference>
<dbReference type="OrthoDB" id="9809531at2"/>
<reference evidence="2 3" key="1">
    <citation type="journal article" date="2016" name="Biochim. Biophys. Acta">
        <title>Photochemical characterization of actinorhodopsin and its functional existence in the natural host.</title>
        <authorList>
            <person name="Nakamura S."/>
            <person name="Kikukawa T."/>
            <person name="Tamogami J."/>
            <person name="Kamiya M."/>
            <person name="Aizawa T."/>
            <person name="Hahn M.W."/>
            <person name="Ihara K."/>
            <person name="Kamo N."/>
            <person name="Demura M."/>
        </authorList>
    </citation>
    <scope>NUCLEOTIDE SEQUENCE [LARGE SCALE GENOMIC DNA]</scope>
    <source>
        <strain evidence="2 3">MWH-Dar1</strain>
    </source>
</reference>
<dbReference type="InterPro" id="IPR027417">
    <property type="entry name" value="P-loop_NTPase"/>
</dbReference>
<dbReference type="STRING" id="535712.A4Z71_01350"/>
<dbReference type="Pfam" id="PF13177">
    <property type="entry name" value="DNA_pol3_delta2"/>
    <property type="match status" value="1"/>
</dbReference>
<dbReference type="KEGG" id="rpla:A4Z71_01350"/>
<dbReference type="EMBL" id="CP015208">
    <property type="protein sequence ID" value="AOY55683.1"/>
    <property type="molecule type" value="Genomic_DNA"/>
</dbReference>
<evidence type="ECO:0000313" key="3">
    <source>
        <dbReference type="Proteomes" id="UP000243784"/>
    </source>
</evidence>
<dbReference type="PANTHER" id="PTHR11669:SF8">
    <property type="entry name" value="DNA POLYMERASE III SUBUNIT DELTA"/>
    <property type="match status" value="1"/>
</dbReference>
<dbReference type="Gene3D" id="3.40.50.300">
    <property type="entry name" value="P-loop containing nucleotide triphosphate hydrolases"/>
    <property type="match status" value="1"/>
</dbReference>
<dbReference type="Proteomes" id="UP000243784">
    <property type="component" value="Chromosome"/>
</dbReference>
<name>A0A1D9DXZ9_9MICO</name>
<dbReference type="SUPFAM" id="SSF52540">
    <property type="entry name" value="P-loop containing nucleoside triphosphate hydrolases"/>
    <property type="match status" value="1"/>
</dbReference>
<dbReference type="NCBIfam" id="NF005926">
    <property type="entry name" value="PRK07940.1"/>
    <property type="match status" value="1"/>
</dbReference>
<feature type="domain" description="AAA+ ATPase" evidence="1">
    <location>
        <begin position="31"/>
        <end position="169"/>
    </location>
</feature>
<evidence type="ECO:0000259" key="1">
    <source>
        <dbReference type="SMART" id="SM00382"/>
    </source>
</evidence>
<dbReference type="InterPro" id="IPR003593">
    <property type="entry name" value="AAA+_ATPase"/>
</dbReference>
<dbReference type="SMART" id="SM00382">
    <property type="entry name" value="AAA"/>
    <property type="match status" value="1"/>
</dbReference>
<dbReference type="GO" id="GO:0006261">
    <property type="term" value="P:DNA-templated DNA replication"/>
    <property type="evidence" value="ECO:0007669"/>
    <property type="project" value="TreeGrafter"/>
</dbReference>
<gene>
    <name evidence="2" type="ORF">A4Z71_01350</name>
</gene>
<sequence>MSDAKIWSELPGQPEAVAQLALAVRHRDEGLHHAWLITGPPGSGRSNLAHIFAAALLCPDGGCSVCKSCTMAKAGSHPDITSLVTEKVQITIDEVRKMVADSQFGGSLGKFRVMIIEDADRMQERSSNVLLKALEEPPAGTVWLLCAPSEADMLPTIRSRVRRVGLKVPAVETVAALLEGEGIEPKLARQAAEESQSHIGMARRLANSSDARSRRRETLMIAASINSISAAMIAAERWLDVAKKDADALTQERDAEEKQAMMRSLGLGPEDTIPNNLRTDFKNLEEAQKRRATRSLRDGLDRILVDLLSLYRDVLSVQLAAATPLINRDLEKTIAEIANTTTPAQTISVIDSIAKTRHLIEANVRDLLALEGLAVAMRRKS</sequence>
<accession>A0A1D9DXZ9</accession>
<dbReference type="AlphaFoldDB" id="A0A1D9DXZ9"/>